<dbReference type="PRINTS" id="PR00977">
    <property type="entry name" value="SCYTLDPTASE"/>
</dbReference>
<dbReference type="PANTHER" id="PTHR37536">
    <property type="entry name" value="PUTATIVE (AFU_ORTHOLOGUE AFUA_3G02970)-RELATED"/>
    <property type="match status" value="1"/>
</dbReference>
<dbReference type="InterPro" id="IPR013320">
    <property type="entry name" value="ConA-like_dom_sf"/>
</dbReference>
<keyword evidence="4" id="KW-0645">Protease</keyword>
<feature type="chain" id="PRO_5041436990" evidence="3">
    <location>
        <begin position="21"/>
        <end position="290"/>
    </location>
</feature>
<name>A0AA39XEV3_9PEZI</name>
<accession>A0AA39XEV3</accession>
<evidence type="ECO:0000313" key="4">
    <source>
        <dbReference type="EMBL" id="KAK0632672.1"/>
    </source>
</evidence>
<reference evidence="4" key="1">
    <citation type="submission" date="2023-06" db="EMBL/GenBank/DDBJ databases">
        <title>Genome-scale phylogeny and comparative genomics of the fungal order Sordariales.</title>
        <authorList>
            <consortium name="Lawrence Berkeley National Laboratory"/>
            <person name="Hensen N."/>
            <person name="Bonometti L."/>
            <person name="Westerberg I."/>
            <person name="Brannstrom I.O."/>
            <person name="Guillou S."/>
            <person name="Cros-Aarteil S."/>
            <person name="Calhoun S."/>
            <person name="Haridas S."/>
            <person name="Kuo A."/>
            <person name="Mondo S."/>
            <person name="Pangilinan J."/>
            <person name="Riley R."/>
            <person name="Labutti K."/>
            <person name="Andreopoulos B."/>
            <person name="Lipzen A."/>
            <person name="Chen C."/>
            <person name="Yanf M."/>
            <person name="Daum C."/>
            <person name="Ng V."/>
            <person name="Clum A."/>
            <person name="Steindorff A."/>
            <person name="Ohm R."/>
            <person name="Martin F."/>
            <person name="Silar P."/>
            <person name="Natvig D."/>
            <person name="Lalanne C."/>
            <person name="Gautier V."/>
            <person name="Ament-Velasquez S.L."/>
            <person name="Kruys A."/>
            <person name="Hutchinson M.I."/>
            <person name="Powell A.J."/>
            <person name="Barry K."/>
            <person name="Miller A.N."/>
            <person name="Grigoriev I.V."/>
            <person name="Debuchy R."/>
            <person name="Gladieux P."/>
            <person name="Thoren M.H."/>
            <person name="Johannesson H."/>
        </authorList>
    </citation>
    <scope>NUCLEOTIDE SEQUENCE</scope>
    <source>
        <strain evidence="4">CBS 606.72</strain>
    </source>
</reference>
<feature type="active site" description="Proton acceptor" evidence="1">
    <location>
        <position position="222"/>
    </location>
</feature>
<comment type="caution">
    <text evidence="4">The sequence shown here is derived from an EMBL/GenBank/DDBJ whole genome shotgun (WGS) entry which is preliminary data.</text>
</comment>
<dbReference type="InterPro" id="IPR000250">
    <property type="entry name" value="Peptidase_G1"/>
</dbReference>
<sequence length="290" mass="31660">MWSLVRQALVGSLAVWSVAAELTFVAEAVIEHDGTVVDVTSQLDFVKVPPRQRWQHRSPRRPNAPPGRGANTKRDTISYSGNWCGASQHSTTQDQIVSSFSYFTAPNLKLRPRIPQTQYAAAWVGIDGASCTQALFQAGVTTVVNANGGQSSNAWWQWYPEASFQIKGVPVKPGDWMSVNVTAINATTGRIVISNVQQGYSVTLNVSNGPRLCRVDTEWIVEDFYEGDTGQQVPFAWFDDLWFVDAAAKTVKGKSIGINGAAMVQLQNENGTLVCKAEKYDNANFVAIAG</sequence>
<dbReference type="InterPro" id="IPR038656">
    <property type="entry name" value="Peptidase_G1_sf"/>
</dbReference>
<keyword evidence="3" id="KW-0732">Signal</keyword>
<evidence type="ECO:0000313" key="5">
    <source>
        <dbReference type="Proteomes" id="UP001175000"/>
    </source>
</evidence>
<organism evidence="4 5">
    <name type="scientific">Immersiella caudata</name>
    <dbReference type="NCBI Taxonomy" id="314043"/>
    <lineage>
        <taxon>Eukaryota</taxon>
        <taxon>Fungi</taxon>
        <taxon>Dikarya</taxon>
        <taxon>Ascomycota</taxon>
        <taxon>Pezizomycotina</taxon>
        <taxon>Sordariomycetes</taxon>
        <taxon>Sordariomycetidae</taxon>
        <taxon>Sordariales</taxon>
        <taxon>Lasiosphaeriaceae</taxon>
        <taxon>Immersiella</taxon>
    </lineage>
</organism>
<dbReference type="CDD" id="cd13426">
    <property type="entry name" value="Peptidase_G1"/>
    <property type="match status" value="1"/>
</dbReference>
<evidence type="ECO:0000256" key="2">
    <source>
        <dbReference type="SAM" id="MobiDB-lite"/>
    </source>
</evidence>
<protein>
    <submittedName>
        <fullName evidence="4">Protease</fullName>
    </submittedName>
</protein>
<dbReference type="Pfam" id="PF01828">
    <property type="entry name" value="Peptidase_A4"/>
    <property type="match status" value="1"/>
</dbReference>
<dbReference type="EMBL" id="JAULSU010000001">
    <property type="protein sequence ID" value="KAK0632672.1"/>
    <property type="molecule type" value="Genomic_DNA"/>
</dbReference>
<keyword evidence="5" id="KW-1185">Reference proteome</keyword>
<dbReference type="Gene3D" id="2.60.120.700">
    <property type="entry name" value="Peptidase G1"/>
    <property type="match status" value="1"/>
</dbReference>
<feature type="signal peptide" evidence="3">
    <location>
        <begin position="1"/>
        <end position="20"/>
    </location>
</feature>
<gene>
    <name evidence="4" type="ORF">B0T14DRAFT_560345</name>
</gene>
<dbReference type="SUPFAM" id="SSF49899">
    <property type="entry name" value="Concanavalin A-like lectins/glucanases"/>
    <property type="match status" value="1"/>
</dbReference>
<feature type="region of interest" description="Disordered" evidence="2">
    <location>
        <begin position="50"/>
        <end position="75"/>
    </location>
</feature>
<dbReference type="PANTHER" id="PTHR37536:SF1">
    <property type="entry name" value="ASPERGILLOPEPSIN, PUTAITVE (AFU_ORTHOLOGUE AFUA_7G01200)"/>
    <property type="match status" value="1"/>
</dbReference>
<evidence type="ECO:0000256" key="3">
    <source>
        <dbReference type="SAM" id="SignalP"/>
    </source>
</evidence>
<keyword evidence="4" id="KW-0378">Hydrolase</keyword>
<dbReference type="AlphaFoldDB" id="A0AA39XEV3"/>
<dbReference type="Proteomes" id="UP001175000">
    <property type="component" value="Unassembled WGS sequence"/>
</dbReference>
<evidence type="ECO:0000256" key="1">
    <source>
        <dbReference type="PIRSR" id="PIRSR600250-50"/>
    </source>
</evidence>
<dbReference type="GO" id="GO:0006508">
    <property type="term" value="P:proteolysis"/>
    <property type="evidence" value="ECO:0007669"/>
    <property type="project" value="UniProtKB-KW"/>
</dbReference>
<dbReference type="GO" id="GO:0070007">
    <property type="term" value="F:glutamic-type endopeptidase activity"/>
    <property type="evidence" value="ECO:0007669"/>
    <property type="project" value="InterPro"/>
</dbReference>
<proteinExistence type="predicted"/>